<dbReference type="GO" id="GO:0022904">
    <property type="term" value="P:respiratory electron transport chain"/>
    <property type="evidence" value="ECO:0007669"/>
    <property type="project" value="InterPro"/>
</dbReference>
<comment type="subcellular location">
    <subcellularLocation>
        <location evidence="1">Cell membrane</location>
        <topology evidence="1">Multi-pass membrane protein</topology>
    </subcellularLocation>
</comment>
<feature type="transmembrane region" description="Helical" evidence="7">
    <location>
        <begin position="110"/>
        <end position="130"/>
    </location>
</feature>
<dbReference type="EMBL" id="VBPB01000089">
    <property type="protein sequence ID" value="TMQ72899.1"/>
    <property type="molecule type" value="Genomic_DNA"/>
</dbReference>
<dbReference type="GO" id="GO:0020037">
    <property type="term" value="F:heme binding"/>
    <property type="evidence" value="ECO:0007669"/>
    <property type="project" value="TreeGrafter"/>
</dbReference>
<evidence type="ECO:0000256" key="1">
    <source>
        <dbReference type="ARBA" id="ARBA00004651"/>
    </source>
</evidence>
<evidence type="ECO:0000256" key="5">
    <source>
        <dbReference type="ARBA" id="ARBA00023136"/>
    </source>
</evidence>
<keyword evidence="3 7" id="KW-0812">Transmembrane</keyword>
<dbReference type="Proteomes" id="UP000319771">
    <property type="component" value="Unassembled WGS sequence"/>
</dbReference>
<feature type="domain" description="Cytochrome b561 bacterial/Ni-hydrogenase" evidence="8">
    <location>
        <begin position="101"/>
        <end position="331"/>
    </location>
</feature>
<protein>
    <recommendedName>
        <fullName evidence="8">Cytochrome b561 bacterial/Ni-hydrogenase domain-containing protein</fullName>
    </recommendedName>
</protein>
<keyword evidence="5 7" id="KW-0472">Membrane</keyword>
<feature type="region of interest" description="Disordered" evidence="6">
    <location>
        <begin position="1"/>
        <end position="94"/>
    </location>
</feature>
<feature type="transmembrane region" description="Helical" evidence="7">
    <location>
        <begin position="299"/>
        <end position="321"/>
    </location>
</feature>
<keyword evidence="2" id="KW-1003">Cell membrane</keyword>
<dbReference type="InterPro" id="IPR051542">
    <property type="entry name" value="Hydrogenase_cytochrome"/>
</dbReference>
<evidence type="ECO:0000256" key="6">
    <source>
        <dbReference type="SAM" id="MobiDB-lite"/>
    </source>
</evidence>
<dbReference type="PANTHER" id="PTHR30485">
    <property type="entry name" value="NI/FE-HYDROGENASE 1 B-TYPE CYTOCHROME SUBUNIT"/>
    <property type="match status" value="1"/>
</dbReference>
<gene>
    <name evidence="9" type="ORF">E6K81_06130</name>
</gene>
<evidence type="ECO:0000256" key="4">
    <source>
        <dbReference type="ARBA" id="ARBA00022989"/>
    </source>
</evidence>
<evidence type="ECO:0000256" key="2">
    <source>
        <dbReference type="ARBA" id="ARBA00022475"/>
    </source>
</evidence>
<name>A0A538UB02_UNCEI</name>
<dbReference type="PANTHER" id="PTHR30485:SF1">
    <property type="entry name" value="CYTOCHROME YDHU-RELATED"/>
    <property type="match status" value="1"/>
</dbReference>
<evidence type="ECO:0000256" key="7">
    <source>
        <dbReference type="SAM" id="Phobius"/>
    </source>
</evidence>
<dbReference type="GO" id="GO:0009055">
    <property type="term" value="F:electron transfer activity"/>
    <property type="evidence" value="ECO:0007669"/>
    <property type="project" value="InterPro"/>
</dbReference>
<evidence type="ECO:0000313" key="9">
    <source>
        <dbReference type="EMBL" id="TMQ72899.1"/>
    </source>
</evidence>
<feature type="transmembrane region" description="Helical" evidence="7">
    <location>
        <begin position="259"/>
        <end position="279"/>
    </location>
</feature>
<accession>A0A538UB02</accession>
<feature type="transmembrane region" description="Helical" evidence="7">
    <location>
        <begin position="189"/>
        <end position="211"/>
    </location>
</feature>
<evidence type="ECO:0000256" key="3">
    <source>
        <dbReference type="ARBA" id="ARBA00022692"/>
    </source>
</evidence>
<sequence>MRSGRRTISARRGGGAPGGRTPLVGLRTLSPATGRGGRLSRPAARRSRTPRVRVSVTAGATGASDAGRRPWSPPREPRMTETPPPTTRARSAEPARVVVKHHPLVRLTHWVNVPVLFGLIASGLAIYWAAPVFLHPRDPVTGSRDYLVDLGAAVAHVLHDRGGDPRSWIYDHVSLGTGMLARALRLHWALAYVFMLNGALYLIGLIAGGGWRALLPRLSDVADARAMLRFYLGVVPMAIRRRPWPHPVIRSKYNALQRAAYFSMSVAGVLVILSGWAMHKPIQFGWLERLFVNYDGARIVHFVCLLVLGSFVVPHVILVIADGWDTFRSMVVGWSARLKEARHE</sequence>
<proteinExistence type="predicted"/>
<organism evidence="9 10">
    <name type="scientific">Eiseniibacteriota bacterium</name>
    <dbReference type="NCBI Taxonomy" id="2212470"/>
    <lineage>
        <taxon>Bacteria</taxon>
        <taxon>Candidatus Eiseniibacteriota</taxon>
    </lineage>
</organism>
<evidence type="ECO:0000313" key="10">
    <source>
        <dbReference type="Proteomes" id="UP000319771"/>
    </source>
</evidence>
<dbReference type="Pfam" id="PF01292">
    <property type="entry name" value="Ni_hydr_CYTB"/>
    <property type="match status" value="1"/>
</dbReference>
<dbReference type="InterPro" id="IPR016174">
    <property type="entry name" value="Di-haem_cyt_TM"/>
</dbReference>
<dbReference type="AlphaFoldDB" id="A0A538UB02"/>
<dbReference type="InterPro" id="IPR011577">
    <property type="entry name" value="Cyt_b561_bac/Ni-Hgenase"/>
</dbReference>
<comment type="caution">
    <text evidence="9">The sequence shown here is derived from an EMBL/GenBank/DDBJ whole genome shotgun (WGS) entry which is preliminary data.</text>
</comment>
<dbReference type="SUPFAM" id="SSF81342">
    <property type="entry name" value="Transmembrane di-heme cytochromes"/>
    <property type="match status" value="1"/>
</dbReference>
<evidence type="ECO:0000259" key="8">
    <source>
        <dbReference type="Pfam" id="PF01292"/>
    </source>
</evidence>
<reference evidence="9 10" key="1">
    <citation type="journal article" date="2019" name="Nat. Microbiol.">
        <title>Mediterranean grassland soil C-N compound turnover is dependent on rainfall and depth, and is mediated by genomically divergent microorganisms.</title>
        <authorList>
            <person name="Diamond S."/>
            <person name="Andeer P.F."/>
            <person name="Li Z."/>
            <person name="Crits-Christoph A."/>
            <person name="Burstein D."/>
            <person name="Anantharaman K."/>
            <person name="Lane K.R."/>
            <person name="Thomas B.C."/>
            <person name="Pan C."/>
            <person name="Northen T.R."/>
            <person name="Banfield J.F."/>
        </authorList>
    </citation>
    <scope>NUCLEOTIDE SEQUENCE [LARGE SCALE GENOMIC DNA]</scope>
    <source>
        <strain evidence="9">WS_11</strain>
    </source>
</reference>
<dbReference type="Gene3D" id="1.20.950.20">
    <property type="entry name" value="Transmembrane di-heme cytochromes, Chain C"/>
    <property type="match status" value="1"/>
</dbReference>
<dbReference type="GO" id="GO:0005886">
    <property type="term" value="C:plasma membrane"/>
    <property type="evidence" value="ECO:0007669"/>
    <property type="project" value="UniProtKB-SubCell"/>
</dbReference>
<keyword evidence="4 7" id="KW-1133">Transmembrane helix</keyword>